<dbReference type="GO" id="GO:0005797">
    <property type="term" value="C:Golgi medial cisterna"/>
    <property type="evidence" value="ECO:0007669"/>
    <property type="project" value="EnsemblFungi"/>
</dbReference>
<dbReference type="GO" id="GO:0000324">
    <property type="term" value="C:fungal-type vacuole"/>
    <property type="evidence" value="ECO:0007669"/>
    <property type="project" value="EnsemblFungi"/>
</dbReference>
<evidence type="ECO:0000256" key="7">
    <source>
        <dbReference type="SAM" id="Coils"/>
    </source>
</evidence>
<reference evidence="8 9" key="1">
    <citation type="journal article" date="2015" name="Genome Biol. Evol.">
        <title>Phylogenomic analyses indicate that early fungi evolved digesting cell walls of algal ancestors of land plants.</title>
        <authorList>
            <person name="Chang Y."/>
            <person name="Wang S."/>
            <person name="Sekimoto S."/>
            <person name="Aerts A.L."/>
            <person name="Choi C."/>
            <person name="Clum A."/>
            <person name="LaButti K.M."/>
            <person name="Lindquist E.A."/>
            <person name="Yee Ngan C."/>
            <person name="Ohm R.A."/>
            <person name="Salamov A.A."/>
            <person name="Grigoriev I.V."/>
            <person name="Spatafora J.W."/>
            <person name="Berbee M.L."/>
        </authorList>
    </citation>
    <scope>NUCLEOTIDE SEQUENCE [LARGE SCALE GENOMIC DNA]</scope>
    <source>
        <strain evidence="8 9">NRRL 28638</strain>
    </source>
</reference>
<gene>
    <name evidence="8" type="ORF">CONCODRAFT_56120</name>
</gene>
<feature type="transmembrane region" description="Helical" evidence="6">
    <location>
        <begin position="133"/>
        <end position="151"/>
    </location>
</feature>
<name>A0A137PCE7_CONC2</name>
<dbReference type="GO" id="GO:0015369">
    <property type="term" value="F:calcium:proton antiporter activity"/>
    <property type="evidence" value="ECO:0007669"/>
    <property type="project" value="EnsemblFungi"/>
</dbReference>
<dbReference type="PANTHER" id="PTHR12608:SF1">
    <property type="entry name" value="TRANSMEMBRANE PROTEIN 165"/>
    <property type="match status" value="1"/>
</dbReference>
<accession>A0A137PCE7</accession>
<evidence type="ECO:0000256" key="4">
    <source>
        <dbReference type="ARBA" id="ARBA00022989"/>
    </source>
</evidence>
<dbReference type="Pfam" id="PF01169">
    <property type="entry name" value="GDT1"/>
    <property type="match status" value="2"/>
</dbReference>
<dbReference type="AlphaFoldDB" id="A0A137PCE7"/>
<feature type="coiled-coil region" evidence="7">
    <location>
        <begin position="176"/>
        <end position="203"/>
    </location>
</feature>
<protein>
    <recommendedName>
        <fullName evidence="6">GDT1 family protein</fullName>
    </recommendedName>
</protein>
<sequence length="319" mass="35314">MRPIQTIIITVSFLAISLLIYLNWQFIDEYYLANVKSHLSSSFGKGDLNVSNVDPVLSGIKHTSEKVSTDSALDKGFNMDQLNSYIQIENQNLKYFLLSFIIILVSEIGDKTFFIAALLAMKHSPVTVFSGSFLSLALMSVLSAALGHTIFNWLPKQYIGLLASGLFLVFGFKMVYDGYKMTKEEESAELLETEEELNEKNLEHGGDDIEGSSSQAKEHNRPWYLTILSPIFVQSFVLCFLAEWGDRSQISTITLAATGDILYVSLGTVLGHSICTAGAVLGGKYLAEKISVKKLTILGGATFLVFAVIYFIESVYFEV</sequence>
<dbReference type="EMBL" id="KQ964449">
    <property type="protein sequence ID" value="KXN72677.1"/>
    <property type="molecule type" value="Genomic_DNA"/>
</dbReference>
<feature type="transmembrane region" description="Helical" evidence="6">
    <location>
        <begin position="295"/>
        <end position="312"/>
    </location>
</feature>
<dbReference type="SUPFAM" id="SSF103473">
    <property type="entry name" value="MFS general substrate transporter"/>
    <property type="match status" value="1"/>
</dbReference>
<feature type="transmembrane region" description="Helical" evidence="6">
    <location>
        <begin position="95"/>
        <end position="121"/>
    </location>
</feature>
<organism evidence="8 9">
    <name type="scientific">Conidiobolus coronatus (strain ATCC 28846 / CBS 209.66 / NRRL 28638)</name>
    <name type="common">Delacroixia coronata</name>
    <dbReference type="NCBI Taxonomy" id="796925"/>
    <lineage>
        <taxon>Eukaryota</taxon>
        <taxon>Fungi</taxon>
        <taxon>Fungi incertae sedis</taxon>
        <taxon>Zoopagomycota</taxon>
        <taxon>Entomophthoromycotina</taxon>
        <taxon>Entomophthoromycetes</taxon>
        <taxon>Entomophthorales</taxon>
        <taxon>Ancylistaceae</taxon>
        <taxon>Conidiobolus</taxon>
    </lineage>
</organism>
<proteinExistence type="inferred from homology"/>
<keyword evidence="3 6" id="KW-0812">Transmembrane</keyword>
<evidence type="ECO:0000256" key="3">
    <source>
        <dbReference type="ARBA" id="ARBA00022692"/>
    </source>
</evidence>
<dbReference type="InterPro" id="IPR049555">
    <property type="entry name" value="GDT1-like_CS"/>
</dbReference>
<dbReference type="GO" id="GO:0010486">
    <property type="term" value="F:manganese:proton antiporter activity"/>
    <property type="evidence" value="ECO:0007669"/>
    <property type="project" value="EnsemblFungi"/>
</dbReference>
<dbReference type="PANTHER" id="PTHR12608">
    <property type="entry name" value="TRANSMEMBRANE PROTEIN HTP-1 RELATED"/>
    <property type="match status" value="1"/>
</dbReference>
<comment type="subcellular location">
    <subcellularLocation>
        <location evidence="1 6">Membrane</location>
        <topology evidence="1 6">Multi-pass membrane protein</topology>
    </subcellularLocation>
</comment>
<dbReference type="GO" id="GO:0032472">
    <property type="term" value="P:Golgi calcium ion transport"/>
    <property type="evidence" value="ECO:0007669"/>
    <property type="project" value="TreeGrafter"/>
</dbReference>
<evidence type="ECO:0000256" key="1">
    <source>
        <dbReference type="ARBA" id="ARBA00004141"/>
    </source>
</evidence>
<dbReference type="OMA" id="ILGHAIC"/>
<dbReference type="Proteomes" id="UP000070444">
    <property type="component" value="Unassembled WGS sequence"/>
</dbReference>
<dbReference type="GO" id="GO:0030026">
    <property type="term" value="P:intracellular manganese ion homeostasis"/>
    <property type="evidence" value="ECO:0007669"/>
    <property type="project" value="EnsemblFungi"/>
</dbReference>
<dbReference type="InterPro" id="IPR036259">
    <property type="entry name" value="MFS_trans_sf"/>
</dbReference>
<evidence type="ECO:0000256" key="2">
    <source>
        <dbReference type="ARBA" id="ARBA00009190"/>
    </source>
</evidence>
<evidence type="ECO:0000313" key="9">
    <source>
        <dbReference type="Proteomes" id="UP000070444"/>
    </source>
</evidence>
<evidence type="ECO:0000313" key="8">
    <source>
        <dbReference type="EMBL" id="KXN72677.1"/>
    </source>
</evidence>
<comment type="similarity">
    <text evidence="2 6">Belongs to the GDT1 family.</text>
</comment>
<dbReference type="GO" id="GO:0005801">
    <property type="term" value="C:cis-Golgi network"/>
    <property type="evidence" value="ECO:0007669"/>
    <property type="project" value="EnsemblFungi"/>
</dbReference>
<dbReference type="OrthoDB" id="442680at2759"/>
<keyword evidence="7" id="KW-0175">Coiled coil</keyword>
<evidence type="ECO:0000256" key="5">
    <source>
        <dbReference type="ARBA" id="ARBA00023136"/>
    </source>
</evidence>
<feature type="transmembrane region" description="Helical" evidence="6">
    <location>
        <begin position="157"/>
        <end position="176"/>
    </location>
</feature>
<keyword evidence="4 6" id="KW-1133">Transmembrane helix</keyword>
<dbReference type="STRING" id="796925.A0A137PCE7"/>
<dbReference type="GO" id="GO:0016020">
    <property type="term" value="C:membrane"/>
    <property type="evidence" value="ECO:0007669"/>
    <property type="project" value="UniProtKB-SubCell"/>
</dbReference>
<keyword evidence="5 6" id="KW-0472">Membrane</keyword>
<feature type="transmembrane region" description="Helical" evidence="6">
    <location>
        <begin position="7"/>
        <end position="27"/>
    </location>
</feature>
<dbReference type="InterPro" id="IPR001727">
    <property type="entry name" value="GDT1-like"/>
</dbReference>
<dbReference type="PROSITE" id="PS01214">
    <property type="entry name" value="UPF0016"/>
    <property type="match status" value="1"/>
</dbReference>
<feature type="transmembrane region" description="Helical" evidence="6">
    <location>
        <begin position="223"/>
        <end position="241"/>
    </location>
</feature>
<dbReference type="GO" id="GO:0032468">
    <property type="term" value="P:Golgi calcium ion homeostasis"/>
    <property type="evidence" value="ECO:0007669"/>
    <property type="project" value="EnsemblFungi"/>
</dbReference>
<feature type="transmembrane region" description="Helical" evidence="6">
    <location>
        <begin position="261"/>
        <end position="283"/>
    </location>
</feature>
<evidence type="ECO:0000256" key="6">
    <source>
        <dbReference type="RuleBase" id="RU365102"/>
    </source>
</evidence>
<keyword evidence="9" id="KW-1185">Reference proteome</keyword>